<dbReference type="GO" id="GO:0008270">
    <property type="term" value="F:zinc ion binding"/>
    <property type="evidence" value="ECO:0007669"/>
    <property type="project" value="UniProtKB-KW"/>
</dbReference>
<evidence type="ECO:0000256" key="2">
    <source>
        <dbReference type="ARBA" id="ARBA00022771"/>
    </source>
</evidence>
<feature type="domain" description="RING-type" evidence="5">
    <location>
        <begin position="20"/>
        <end position="57"/>
    </location>
</feature>
<keyword evidence="7" id="KW-1185">Reference proteome</keyword>
<dbReference type="InterPro" id="IPR017907">
    <property type="entry name" value="Znf_RING_CS"/>
</dbReference>
<reference evidence="6" key="1">
    <citation type="submission" date="2025-08" db="UniProtKB">
        <authorList>
            <consortium name="Ensembl"/>
        </authorList>
    </citation>
    <scope>IDENTIFICATION</scope>
</reference>
<dbReference type="SMART" id="SM00184">
    <property type="entry name" value="RING"/>
    <property type="match status" value="1"/>
</dbReference>
<evidence type="ECO:0000313" key="7">
    <source>
        <dbReference type="Proteomes" id="UP000257200"/>
    </source>
</evidence>
<evidence type="ECO:0000313" key="6">
    <source>
        <dbReference type="Ensembl" id="ENSAPOP00000030538.1"/>
    </source>
</evidence>
<dbReference type="InParanoid" id="A0A3Q1GJ93"/>
<accession>A0A3Q1GJ93</accession>
<evidence type="ECO:0000256" key="3">
    <source>
        <dbReference type="ARBA" id="ARBA00022833"/>
    </source>
</evidence>
<evidence type="ECO:0000256" key="1">
    <source>
        <dbReference type="ARBA" id="ARBA00022723"/>
    </source>
</evidence>
<keyword evidence="2 4" id="KW-0863">Zinc-finger</keyword>
<dbReference type="PANTHER" id="PTHR23327">
    <property type="entry name" value="RING FINGER PROTEIN 127"/>
    <property type="match status" value="1"/>
</dbReference>
<evidence type="ECO:0000256" key="4">
    <source>
        <dbReference type="PROSITE-ProRule" id="PRU00175"/>
    </source>
</evidence>
<dbReference type="STRING" id="80966.ENSAPOP00000030538"/>
<dbReference type="Proteomes" id="UP000257200">
    <property type="component" value="Unplaced"/>
</dbReference>
<dbReference type="GeneTree" id="ENSGT00940000177550"/>
<dbReference type="Gene3D" id="3.30.40.10">
    <property type="entry name" value="Zinc/RING finger domain, C3HC4 (zinc finger)"/>
    <property type="match status" value="1"/>
</dbReference>
<dbReference type="Ensembl" id="ENSAPOT00000022674.1">
    <property type="protein sequence ID" value="ENSAPOP00000030538.1"/>
    <property type="gene ID" value="ENSAPOG00000017181.1"/>
</dbReference>
<dbReference type="PROSITE" id="PS00518">
    <property type="entry name" value="ZF_RING_1"/>
    <property type="match status" value="1"/>
</dbReference>
<dbReference type="SUPFAM" id="SSF57850">
    <property type="entry name" value="RING/U-box"/>
    <property type="match status" value="1"/>
</dbReference>
<keyword evidence="3" id="KW-0862">Zinc</keyword>
<dbReference type="PROSITE" id="PS50089">
    <property type="entry name" value="ZF_RING_2"/>
    <property type="match status" value="1"/>
</dbReference>
<dbReference type="InterPro" id="IPR001841">
    <property type="entry name" value="Znf_RING"/>
</dbReference>
<dbReference type="InterPro" id="IPR013083">
    <property type="entry name" value="Znf_RING/FYVE/PHD"/>
</dbReference>
<dbReference type="Pfam" id="PF13923">
    <property type="entry name" value="zf-C3HC4_2"/>
    <property type="match status" value="1"/>
</dbReference>
<keyword evidence="1" id="KW-0479">Metal-binding</keyword>
<organism evidence="6 7">
    <name type="scientific">Acanthochromis polyacanthus</name>
    <name type="common">spiny chromis</name>
    <dbReference type="NCBI Taxonomy" id="80966"/>
    <lineage>
        <taxon>Eukaryota</taxon>
        <taxon>Metazoa</taxon>
        <taxon>Chordata</taxon>
        <taxon>Craniata</taxon>
        <taxon>Vertebrata</taxon>
        <taxon>Euteleostomi</taxon>
        <taxon>Actinopterygii</taxon>
        <taxon>Neopterygii</taxon>
        <taxon>Teleostei</taxon>
        <taxon>Neoteleostei</taxon>
        <taxon>Acanthomorphata</taxon>
        <taxon>Ovalentaria</taxon>
        <taxon>Pomacentridae</taxon>
        <taxon>Acanthochromis</taxon>
    </lineage>
</organism>
<protein>
    <recommendedName>
        <fullName evidence="5">RING-type domain-containing protein</fullName>
    </recommendedName>
</protein>
<name>A0A3Q1GJ93_9TELE</name>
<sequence length="89" mass="10191">MASTSTSPSEPSLLDKHITCSICMDVFKDPISTACGHSFCKDCLFRSFKFNDKQCPLFPISHVSVRLQWFSWIQLSFLCSCRVWFRGCV</sequence>
<evidence type="ECO:0000259" key="5">
    <source>
        <dbReference type="PROSITE" id="PS50089"/>
    </source>
</evidence>
<reference evidence="6" key="2">
    <citation type="submission" date="2025-09" db="UniProtKB">
        <authorList>
            <consortium name="Ensembl"/>
        </authorList>
    </citation>
    <scope>IDENTIFICATION</scope>
</reference>
<proteinExistence type="predicted"/>
<dbReference type="AlphaFoldDB" id="A0A3Q1GJ93"/>